<dbReference type="EMBL" id="SNWI01000011">
    <property type="protein sequence ID" value="TDN96645.1"/>
    <property type="molecule type" value="Genomic_DNA"/>
</dbReference>
<name>A0A4R6GQA3_9BACT</name>
<dbReference type="AlphaFoldDB" id="A0A4R6GQA3"/>
<dbReference type="InterPro" id="IPR006860">
    <property type="entry name" value="FecR"/>
</dbReference>
<feature type="transmembrane region" description="Helical" evidence="1">
    <location>
        <begin position="80"/>
        <end position="101"/>
    </location>
</feature>
<reference evidence="4 5" key="1">
    <citation type="submission" date="2019-03" db="EMBL/GenBank/DDBJ databases">
        <title>Freshwater and sediment microbial communities from various areas in North America, analyzing microbe dynamics in response to fracking.</title>
        <authorList>
            <person name="Lamendella R."/>
        </authorList>
    </citation>
    <scope>NUCLEOTIDE SEQUENCE [LARGE SCALE GENOMIC DNA]</scope>
    <source>
        <strain evidence="4 5">114D</strain>
    </source>
</reference>
<evidence type="ECO:0000256" key="1">
    <source>
        <dbReference type="SAM" id="Phobius"/>
    </source>
</evidence>
<dbReference type="PIRSF" id="PIRSF018266">
    <property type="entry name" value="FecR"/>
    <property type="match status" value="1"/>
</dbReference>
<dbReference type="Gene3D" id="3.55.50.30">
    <property type="match status" value="1"/>
</dbReference>
<dbReference type="InterPro" id="IPR012373">
    <property type="entry name" value="Ferrdict_sens_TM"/>
</dbReference>
<dbReference type="RefSeq" id="WP_133466599.1">
    <property type="nucleotide sequence ID" value="NZ_SNWI01000011.1"/>
</dbReference>
<dbReference type="OrthoDB" id="1042605at2"/>
<feature type="domain" description="Protein FecR C-terminal" evidence="3">
    <location>
        <begin position="258"/>
        <end position="321"/>
    </location>
</feature>
<dbReference type="Gene3D" id="2.60.120.1440">
    <property type="match status" value="1"/>
</dbReference>
<dbReference type="PANTHER" id="PTHR30273">
    <property type="entry name" value="PERIPLASMIC SIGNAL SENSOR AND SIGMA FACTOR ACTIVATOR FECR-RELATED"/>
    <property type="match status" value="1"/>
</dbReference>
<evidence type="ECO:0000313" key="5">
    <source>
        <dbReference type="Proteomes" id="UP000294848"/>
    </source>
</evidence>
<dbReference type="Pfam" id="PF16344">
    <property type="entry name" value="FecR_C"/>
    <property type="match status" value="1"/>
</dbReference>
<organism evidence="4 5">
    <name type="scientific">Sunxiuqinia elliptica</name>
    <dbReference type="NCBI Taxonomy" id="655355"/>
    <lineage>
        <taxon>Bacteria</taxon>
        <taxon>Pseudomonadati</taxon>
        <taxon>Bacteroidota</taxon>
        <taxon>Bacteroidia</taxon>
        <taxon>Marinilabiliales</taxon>
        <taxon>Prolixibacteraceae</taxon>
        <taxon>Sunxiuqinia</taxon>
    </lineage>
</organism>
<evidence type="ECO:0000259" key="2">
    <source>
        <dbReference type="Pfam" id="PF04773"/>
    </source>
</evidence>
<dbReference type="Proteomes" id="UP000294848">
    <property type="component" value="Unassembled WGS sequence"/>
</dbReference>
<keyword evidence="1" id="KW-0472">Membrane</keyword>
<comment type="caution">
    <text evidence="4">The sequence shown here is derived from an EMBL/GenBank/DDBJ whole genome shotgun (WGS) entry which is preliminary data.</text>
</comment>
<gene>
    <name evidence="4" type="ORF">DET52_11115</name>
</gene>
<feature type="domain" description="FecR protein" evidence="2">
    <location>
        <begin position="116"/>
        <end position="212"/>
    </location>
</feature>
<proteinExistence type="predicted"/>
<dbReference type="InterPro" id="IPR032508">
    <property type="entry name" value="FecR_C"/>
</dbReference>
<keyword evidence="1" id="KW-1133">Transmembrane helix</keyword>
<dbReference type="PANTHER" id="PTHR30273:SF2">
    <property type="entry name" value="PROTEIN FECR"/>
    <property type="match status" value="1"/>
</dbReference>
<keyword evidence="1" id="KW-0812">Transmembrane</keyword>
<accession>A0A4R6GQA3</accession>
<dbReference type="GO" id="GO:0016989">
    <property type="term" value="F:sigma factor antagonist activity"/>
    <property type="evidence" value="ECO:0007669"/>
    <property type="project" value="TreeGrafter"/>
</dbReference>
<sequence length="331" mass="37238">MEKSEKILKVAMGSSVEDKEQVLEQIKKDKQNMATYKSAKIAWSFLAASKEVSSHEVEESYKKLSQRIKRAEAPAKRLPFLKYAAALVLLIGISSIMFWLGGNYQINKKQSVHYSTVVAEYGQIAHVILPDSSIVWLNSGTKLTYSNNFAVNSRHLKLEGQAFFEISKNKSLPLKVSTESGITVKVLGTKFDVRAYSGDEEVSVVLEEGSVELESFSSQGTNQKLVPGEMVTYNVSENKMDIVSIETGDYTSWKEGALVFIDEPMQLVIRKIERRYNVEVEVINPAVYQSIFNANFKNESLEEILDFIQFSCPITYQLIDEDGGKTKIILK</sequence>
<protein>
    <submittedName>
        <fullName evidence="4">FecR family protein</fullName>
    </submittedName>
</protein>
<dbReference type="Pfam" id="PF04773">
    <property type="entry name" value="FecR"/>
    <property type="match status" value="1"/>
</dbReference>
<evidence type="ECO:0000259" key="3">
    <source>
        <dbReference type="Pfam" id="PF16344"/>
    </source>
</evidence>
<evidence type="ECO:0000313" key="4">
    <source>
        <dbReference type="EMBL" id="TDN96645.1"/>
    </source>
</evidence>